<dbReference type="EMBL" id="UOEU01001076">
    <property type="protein sequence ID" value="VAW43400.1"/>
    <property type="molecule type" value="Genomic_DNA"/>
</dbReference>
<gene>
    <name evidence="1" type="ORF">MNBD_CHLOROFLEXI01-463</name>
</gene>
<name>A0A3B0VSL8_9ZZZZ</name>
<accession>A0A3B0VSL8</accession>
<organism evidence="1">
    <name type="scientific">hydrothermal vent metagenome</name>
    <dbReference type="NCBI Taxonomy" id="652676"/>
    <lineage>
        <taxon>unclassified sequences</taxon>
        <taxon>metagenomes</taxon>
        <taxon>ecological metagenomes</taxon>
    </lineage>
</organism>
<feature type="non-terminal residue" evidence="1">
    <location>
        <position position="61"/>
    </location>
</feature>
<dbReference type="AlphaFoldDB" id="A0A3B0VSL8"/>
<sequence length="61" mass="6824">MRFSTAHRHHFSGKDGAYSRVTEREFFDSQITLSDAEAELAVNYFGTTILVGNVDGDKEQA</sequence>
<protein>
    <submittedName>
        <fullName evidence="1">Uncharacterized protein</fullName>
    </submittedName>
</protein>
<proteinExistence type="predicted"/>
<evidence type="ECO:0000313" key="1">
    <source>
        <dbReference type="EMBL" id="VAW43400.1"/>
    </source>
</evidence>
<reference evidence="1" key="1">
    <citation type="submission" date="2018-06" db="EMBL/GenBank/DDBJ databases">
        <authorList>
            <person name="Zhirakovskaya E."/>
        </authorList>
    </citation>
    <scope>NUCLEOTIDE SEQUENCE</scope>
</reference>